<evidence type="ECO:0000313" key="2">
    <source>
        <dbReference type="Proteomes" id="UP001259420"/>
    </source>
</evidence>
<accession>A0ACC6JMZ9</accession>
<organism evidence="1 2">
    <name type="scientific">Pseudomonas synxantha</name>
    <dbReference type="NCBI Taxonomy" id="47883"/>
    <lineage>
        <taxon>Bacteria</taxon>
        <taxon>Pseudomonadati</taxon>
        <taxon>Pseudomonadota</taxon>
        <taxon>Gammaproteobacteria</taxon>
        <taxon>Pseudomonadales</taxon>
        <taxon>Pseudomonadaceae</taxon>
        <taxon>Pseudomonas</taxon>
    </lineage>
</organism>
<keyword evidence="1" id="KW-0012">Acyltransferase</keyword>
<name>A0ACC6JMZ9_9PSED</name>
<proteinExistence type="predicted"/>
<reference evidence="1" key="1">
    <citation type="submission" date="2023-07" db="EMBL/GenBank/DDBJ databases">
        <title>Sorghum-associated microbial communities from plants grown in Nebraska, USA.</title>
        <authorList>
            <person name="Schachtman D."/>
        </authorList>
    </citation>
    <scope>NUCLEOTIDE SEQUENCE</scope>
    <source>
        <strain evidence="1">BE46</strain>
    </source>
</reference>
<gene>
    <name evidence="1" type="ORF">J2X87_002642</name>
</gene>
<dbReference type="Proteomes" id="UP001259420">
    <property type="component" value="Unassembled WGS sequence"/>
</dbReference>
<protein>
    <submittedName>
        <fullName evidence="1">2-oxoisovalerate dehydrogenase E2 component (Dihydrolipoyl transacylase)</fullName>
        <ecNumber evidence="1">2.3.1.168</ecNumber>
    </submittedName>
</protein>
<sequence>MGTHVIKMPDIGEGIAEVELSVWHVKVGDMVVEDQVLADVMTDKAMVDIPSPVHGKVIALGGQPGEVMAVGSVLISIEVEGAGNVKESAQPAPVKEAPVAAPKVEAVVESKLVVAPRPAAVCQGPMVAREADERPLASPAVRKHALDLGIQLRLVRGSGPAGRVLHEDLEAYLAQGQANASAPVAAAYAQRTDEQQIPVIGMRRKIAQRMQDATQRAAHFSYVEEIDVTAVEELRAHLNEKHGATRGKLTLLPFLVRALVVALRDFPQINARYDDEAQVITRLGAVHVGIATQADIGLMVPVVRHAEARSLWDSAAEISRLATAARNGKASRDELSGSSITLTSLGALGGIVSTPVLNLPEVAIVGVNKIVERPMVIKGQIVIRKMMNLSSSFDHRVVDGMDAAQFIQAVRGLLEQPATLFVD</sequence>
<dbReference type="EMBL" id="JAVDSD010000004">
    <property type="protein sequence ID" value="MDR6607572.1"/>
    <property type="molecule type" value="Genomic_DNA"/>
</dbReference>
<keyword evidence="1" id="KW-0808">Transferase</keyword>
<evidence type="ECO:0000313" key="1">
    <source>
        <dbReference type="EMBL" id="MDR6607572.1"/>
    </source>
</evidence>
<keyword evidence="2" id="KW-1185">Reference proteome</keyword>
<dbReference type="EC" id="2.3.1.168" evidence="1"/>
<comment type="caution">
    <text evidence="1">The sequence shown here is derived from an EMBL/GenBank/DDBJ whole genome shotgun (WGS) entry which is preliminary data.</text>
</comment>